<reference evidence="1" key="1">
    <citation type="submission" date="2021-01" db="EMBL/GenBank/DDBJ databases">
        <authorList>
            <person name="Corre E."/>
            <person name="Pelletier E."/>
            <person name="Niang G."/>
            <person name="Scheremetjew M."/>
            <person name="Finn R."/>
            <person name="Kale V."/>
            <person name="Holt S."/>
            <person name="Cochrane G."/>
            <person name="Meng A."/>
            <person name="Brown T."/>
            <person name="Cohen L."/>
        </authorList>
    </citation>
    <scope>NUCLEOTIDE SEQUENCE</scope>
    <source>
        <strain evidence="1">CCMP3105</strain>
    </source>
</reference>
<dbReference type="EMBL" id="HBNR01000948">
    <property type="protein sequence ID" value="CAE4561074.1"/>
    <property type="molecule type" value="Transcribed_RNA"/>
</dbReference>
<dbReference type="AlphaFoldDB" id="A0A7S4PSA7"/>
<protein>
    <submittedName>
        <fullName evidence="1">Uncharacterized protein</fullName>
    </submittedName>
</protein>
<name>A0A7S4PSA7_9DINO</name>
<accession>A0A7S4PSA7</accession>
<sequence length="121" mass="13012">MGRHAEHLDQGIVYTTSGRGVCQTGVLPRPAIDSCLLGRLLSGIGVQFRCGRQAVSNIVGGTGRHSEHLEQCIVYAARGRRTCQLGVRRRPAMDSCSPSRRLSGFGVQFRCALCITGASHC</sequence>
<gene>
    <name evidence="1" type="ORF">AMON00008_LOCUS693</name>
</gene>
<evidence type="ECO:0000313" key="1">
    <source>
        <dbReference type="EMBL" id="CAE4561074.1"/>
    </source>
</evidence>
<proteinExistence type="predicted"/>
<organism evidence="1">
    <name type="scientific">Alexandrium monilatum</name>
    <dbReference type="NCBI Taxonomy" id="311494"/>
    <lineage>
        <taxon>Eukaryota</taxon>
        <taxon>Sar</taxon>
        <taxon>Alveolata</taxon>
        <taxon>Dinophyceae</taxon>
        <taxon>Gonyaulacales</taxon>
        <taxon>Pyrocystaceae</taxon>
        <taxon>Alexandrium</taxon>
    </lineage>
</organism>